<dbReference type="Gramene" id="KOM46611">
    <property type="protein sequence ID" value="KOM46611"/>
    <property type="gene ID" value="LR48_Vigan07g031500"/>
</dbReference>
<gene>
    <name evidence="1" type="ORF">LR48_Vigan07g031500</name>
</gene>
<dbReference type="Proteomes" id="UP000053144">
    <property type="component" value="Chromosome 7"/>
</dbReference>
<proteinExistence type="predicted"/>
<evidence type="ECO:0000313" key="1">
    <source>
        <dbReference type="EMBL" id="KOM46611.1"/>
    </source>
</evidence>
<reference evidence="2" key="1">
    <citation type="journal article" date="2015" name="Proc. Natl. Acad. Sci. U.S.A.">
        <title>Genome sequencing of adzuki bean (Vigna angularis) provides insight into high starch and low fat accumulation and domestication.</title>
        <authorList>
            <person name="Yang K."/>
            <person name="Tian Z."/>
            <person name="Chen C."/>
            <person name="Luo L."/>
            <person name="Zhao B."/>
            <person name="Wang Z."/>
            <person name="Yu L."/>
            <person name="Li Y."/>
            <person name="Sun Y."/>
            <person name="Li W."/>
            <person name="Chen Y."/>
            <person name="Li Y."/>
            <person name="Zhang Y."/>
            <person name="Ai D."/>
            <person name="Zhao J."/>
            <person name="Shang C."/>
            <person name="Ma Y."/>
            <person name="Wu B."/>
            <person name="Wang M."/>
            <person name="Gao L."/>
            <person name="Sun D."/>
            <person name="Zhang P."/>
            <person name="Guo F."/>
            <person name="Wang W."/>
            <person name="Li Y."/>
            <person name="Wang J."/>
            <person name="Varshney R.K."/>
            <person name="Wang J."/>
            <person name="Ling H.Q."/>
            <person name="Wan P."/>
        </authorList>
    </citation>
    <scope>NUCLEOTIDE SEQUENCE</scope>
    <source>
        <strain evidence="2">cv. Jingnong 6</strain>
    </source>
</reference>
<accession>A0A0L9UV54</accession>
<protein>
    <submittedName>
        <fullName evidence="1">Uncharacterized protein</fullName>
    </submittedName>
</protein>
<sequence>MEVLLRKVHKQTMGDQLRSATTEDEIVLERKLEHTGAHHRPASLRESREITAVPSWRNAEAHGITAAAAGRRSKP</sequence>
<name>A0A0L9UV54_PHAAN</name>
<organism evidence="1 2">
    <name type="scientific">Phaseolus angularis</name>
    <name type="common">Azuki bean</name>
    <name type="synonym">Vigna angularis</name>
    <dbReference type="NCBI Taxonomy" id="3914"/>
    <lineage>
        <taxon>Eukaryota</taxon>
        <taxon>Viridiplantae</taxon>
        <taxon>Streptophyta</taxon>
        <taxon>Embryophyta</taxon>
        <taxon>Tracheophyta</taxon>
        <taxon>Spermatophyta</taxon>
        <taxon>Magnoliopsida</taxon>
        <taxon>eudicotyledons</taxon>
        <taxon>Gunneridae</taxon>
        <taxon>Pentapetalae</taxon>
        <taxon>rosids</taxon>
        <taxon>fabids</taxon>
        <taxon>Fabales</taxon>
        <taxon>Fabaceae</taxon>
        <taxon>Papilionoideae</taxon>
        <taxon>50 kb inversion clade</taxon>
        <taxon>NPAAA clade</taxon>
        <taxon>indigoferoid/millettioid clade</taxon>
        <taxon>Phaseoleae</taxon>
        <taxon>Vigna</taxon>
    </lineage>
</organism>
<dbReference type="EMBL" id="CM003377">
    <property type="protein sequence ID" value="KOM46611.1"/>
    <property type="molecule type" value="Genomic_DNA"/>
</dbReference>
<evidence type="ECO:0000313" key="2">
    <source>
        <dbReference type="Proteomes" id="UP000053144"/>
    </source>
</evidence>
<dbReference type="AlphaFoldDB" id="A0A0L9UV54"/>